<accession>A0A917C490</accession>
<proteinExistence type="predicted"/>
<evidence type="ECO:0000313" key="2">
    <source>
        <dbReference type="Proteomes" id="UP000632498"/>
    </source>
</evidence>
<organism evidence="1 2">
    <name type="scientific">Terasakiella brassicae</name>
    <dbReference type="NCBI Taxonomy" id="1634917"/>
    <lineage>
        <taxon>Bacteria</taxon>
        <taxon>Pseudomonadati</taxon>
        <taxon>Pseudomonadota</taxon>
        <taxon>Alphaproteobacteria</taxon>
        <taxon>Rhodospirillales</taxon>
        <taxon>Terasakiellaceae</taxon>
        <taxon>Terasakiella</taxon>
    </lineage>
</organism>
<sequence>MLLFSNIQFLLFRHQAGKTAFPGCRIDRAAGGGHCKQGENAKKDKRLHADRLKMVLSLNVPGKDKLKRT</sequence>
<reference evidence="1" key="2">
    <citation type="submission" date="2020-09" db="EMBL/GenBank/DDBJ databases">
        <authorList>
            <person name="Sun Q."/>
            <person name="Zhou Y."/>
        </authorList>
    </citation>
    <scope>NUCLEOTIDE SEQUENCE</scope>
    <source>
        <strain evidence="1">CGMCC 1.15254</strain>
    </source>
</reference>
<reference evidence="1" key="1">
    <citation type="journal article" date="2014" name="Int. J. Syst. Evol. Microbiol.">
        <title>Complete genome sequence of Corynebacterium casei LMG S-19264T (=DSM 44701T), isolated from a smear-ripened cheese.</title>
        <authorList>
            <consortium name="US DOE Joint Genome Institute (JGI-PGF)"/>
            <person name="Walter F."/>
            <person name="Albersmeier A."/>
            <person name="Kalinowski J."/>
            <person name="Ruckert C."/>
        </authorList>
    </citation>
    <scope>NUCLEOTIDE SEQUENCE</scope>
    <source>
        <strain evidence="1">CGMCC 1.15254</strain>
    </source>
</reference>
<protein>
    <submittedName>
        <fullName evidence="1">Uncharacterized protein</fullName>
    </submittedName>
</protein>
<keyword evidence="2" id="KW-1185">Reference proteome</keyword>
<dbReference type="EMBL" id="BMHV01000022">
    <property type="protein sequence ID" value="GGF71617.1"/>
    <property type="molecule type" value="Genomic_DNA"/>
</dbReference>
<comment type="caution">
    <text evidence="1">The sequence shown here is derived from an EMBL/GenBank/DDBJ whole genome shotgun (WGS) entry which is preliminary data.</text>
</comment>
<name>A0A917C490_9PROT</name>
<gene>
    <name evidence="1" type="ORF">GCM10011332_26980</name>
</gene>
<evidence type="ECO:0000313" key="1">
    <source>
        <dbReference type="EMBL" id="GGF71617.1"/>
    </source>
</evidence>
<dbReference type="Proteomes" id="UP000632498">
    <property type="component" value="Unassembled WGS sequence"/>
</dbReference>
<dbReference type="AlphaFoldDB" id="A0A917C490"/>